<dbReference type="GO" id="GO:0009252">
    <property type="term" value="P:peptidoglycan biosynthetic process"/>
    <property type="evidence" value="ECO:0007669"/>
    <property type="project" value="UniProtKB-UniRule"/>
</dbReference>
<dbReference type="GO" id="GO:0005737">
    <property type="term" value="C:cytoplasm"/>
    <property type="evidence" value="ECO:0007669"/>
    <property type="project" value="UniProtKB-SubCell"/>
</dbReference>
<dbReference type="GO" id="GO:0005524">
    <property type="term" value="F:ATP binding"/>
    <property type="evidence" value="ECO:0007669"/>
    <property type="project" value="UniProtKB-UniRule"/>
</dbReference>
<dbReference type="SUPFAM" id="SSF63418">
    <property type="entry name" value="MurE/MurF N-terminal domain"/>
    <property type="match status" value="1"/>
</dbReference>
<dbReference type="STRING" id="1416801.SAMN05192553_102938"/>
<evidence type="ECO:0000256" key="3">
    <source>
        <dbReference type="ARBA" id="ARBA00022618"/>
    </source>
</evidence>
<dbReference type="InterPro" id="IPR036565">
    <property type="entry name" value="Mur-like_cat_sf"/>
</dbReference>
<dbReference type="AlphaFoldDB" id="A0A1H6WW15"/>
<proteinExistence type="inferred from homology"/>
<dbReference type="RefSeq" id="WP_092172606.1">
    <property type="nucleotide sequence ID" value="NZ_FNZH01000002.1"/>
</dbReference>
<keyword evidence="2 10" id="KW-0436">Ligase</keyword>
<dbReference type="GO" id="GO:0071555">
    <property type="term" value="P:cell wall organization"/>
    <property type="evidence" value="ECO:0007669"/>
    <property type="project" value="UniProtKB-KW"/>
</dbReference>
<dbReference type="Gene3D" id="3.40.1190.10">
    <property type="entry name" value="Mur-like, catalytic domain"/>
    <property type="match status" value="1"/>
</dbReference>
<dbReference type="OrthoDB" id="9801978at2"/>
<dbReference type="InterPro" id="IPR036615">
    <property type="entry name" value="Mur_ligase_C_dom_sf"/>
</dbReference>
<name>A0A1H6WW15_9BACT</name>
<evidence type="ECO:0000256" key="2">
    <source>
        <dbReference type="ARBA" id="ARBA00022598"/>
    </source>
</evidence>
<feature type="domain" description="Mur ligase central" evidence="14">
    <location>
        <begin position="97"/>
        <end position="277"/>
    </location>
</feature>
<dbReference type="InterPro" id="IPR004101">
    <property type="entry name" value="Mur_ligase_C"/>
</dbReference>
<dbReference type="SUPFAM" id="SSF53244">
    <property type="entry name" value="MurD-like peptide ligases, peptide-binding domain"/>
    <property type="match status" value="1"/>
</dbReference>
<comment type="catalytic activity">
    <reaction evidence="10 11">
        <text>D-alanyl-D-alanine + UDP-N-acetyl-alpha-D-muramoyl-L-alanyl-gamma-D-glutamyl-meso-2,6-diaminopimelate + ATP = UDP-N-acetyl-alpha-D-muramoyl-L-alanyl-gamma-D-glutamyl-meso-2,6-diaminopimeloyl-D-alanyl-D-alanine + ADP + phosphate + H(+)</text>
        <dbReference type="Rhea" id="RHEA:28374"/>
        <dbReference type="ChEBI" id="CHEBI:15378"/>
        <dbReference type="ChEBI" id="CHEBI:30616"/>
        <dbReference type="ChEBI" id="CHEBI:43474"/>
        <dbReference type="ChEBI" id="CHEBI:57822"/>
        <dbReference type="ChEBI" id="CHEBI:61386"/>
        <dbReference type="ChEBI" id="CHEBI:83905"/>
        <dbReference type="ChEBI" id="CHEBI:456216"/>
        <dbReference type="EC" id="6.3.2.10"/>
    </reaction>
</comment>
<dbReference type="PANTHER" id="PTHR43024:SF1">
    <property type="entry name" value="UDP-N-ACETYLMURAMOYL-TRIPEPTIDE--D-ALANYL-D-ALANINE LIGASE"/>
    <property type="match status" value="1"/>
</dbReference>
<evidence type="ECO:0000313" key="15">
    <source>
        <dbReference type="EMBL" id="SEJ21043.1"/>
    </source>
</evidence>
<evidence type="ECO:0000259" key="14">
    <source>
        <dbReference type="Pfam" id="PF08245"/>
    </source>
</evidence>
<evidence type="ECO:0000256" key="8">
    <source>
        <dbReference type="ARBA" id="ARBA00023306"/>
    </source>
</evidence>
<protein>
    <recommendedName>
        <fullName evidence="10 11">UDP-N-acetylmuramoyl-tripeptide--D-alanyl-D-alanine ligase</fullName>
        <ecNumber evidence="10 11">6.3.2.10</ecNumber>
    </recommendedName>
    <alternativeName>
        <fullName evidence="10">D-alanyl-D-alanine-adding enzyme</fullName>
    </alternativeName>
</protein>
<evidence type="ECO:0000313" key="16">
    <source>
        <dbReference type="Proteomes" id="UP000199403"/>
    </source>
</evidence>
<dbReference type="Gene3D" id="3.90.190.20">
    <property type="entry name" value="Mur ligase, C-terminal domain"/>
    <property type="match status" value="1"/>
</dbReference>
<comment type="subcellular location">
    <subcellularLocation>
        <location evidence="10 11">Cytoplasm</location>
    </subcellularLocation>
</comment>
<evidence type="ECO:0000256" key="7">
    <source>
        <dbReference type="ARBA" id="ARBA00022984"/>
    </source>
</evidence>
<evidence type="ECO:0000256" key="1">
    <source>
        <dbReference type="ARBA" id="ARBA00022490"/>
    </source>
</evidence>
<keyword evidence="6 10" id="KW-0133">Cell shape</keyword>
<evidence type="ECO:0000256" key="6">
    <source>
        <dbReference type="ARBA" id="ARBA00022960"/>
    </source>
</evidence>
<dbReference type="InterPro" id="IPR051046">
    <property type="entry name" value="MurCDEF_CellWall_CoF430Synth"/>
</dbReference>
<dbReference type="NCBIfam" id="TIGR01143">
    <property type="entry name" value="murF"/>
    <property type="match status" value="1"/>
</dbReference>
<comment type="function">
    <text evidence="10 11">Involved in cell wall formation. Catalyzes the final step in the synthesis of UDP-N-acetylmuramoyl-pentapeptide, the precursor of murein.</text>
</comment>
<keyword evidence="9 10" id="KW-0961">Cell wall biogenesis/degradation</keyword>
<dbReference type="Pfam" id="PF01225">
    <property type="entry name" value="Mur_ligase"/>
    <property type="match status" value="1"/>
</dbReference>
<dbReference type="GO" id="GO:0008360">
    <property type="term" value="P:regulation of cell shape"/>
    <property type="evidence" value="ECO:0007669"/>
    <property type="project" value="UniProtKB-KW"/>
</dbReference>
<evidence type="ECO:0000256" key="9">
    <source>
        <dbReference type="ARBA" id="ARBA00023316"/>
    </source>
</evidence>
<keyword evidence="4 10" id="KW-0547">Nucleotide-binding</keyword>
<evidence type="ECO:0000259" key="13">
    <source>
        <dbReference type="Pfam" id="PF02875"/>
    </source>
</evidence>
<dbReference type="UniPathway" id="UPA00219"/>
<evidence type="ECO:0000259" key="12">
    <source>
        <dbReference type="Pfam" id="PF01225"/>
    </source>
</evidence>
<dbReference type="PANTHER" id="PTHR43024">
    <property type="entry name" value="UDP-N-ACETYLMURAMOYL-TRIPEPTIDE--D-ALANYL-D-ALANINE LIGASE"/>
    <property type="match status" value="1"/>
</dbReference>
<evidence type="ECO:0000256" key="11">
    <source>
        <dbReference type="RuleBase" id="RU004136"/>
    </source>
</evidence>
<dbReference type="InterPro" id="IPR005863">
    <property type="entry name" value="UDP-N-AcMur_synth"/>
</dbReference>
<dbReference type="Proteomes" id="UP000199403">
    <property type="component" value="Unassembled WGS sequence"/>
</dbReference>
<reference evidence="16" key="1">
    <citation type="submission" date="2016-10" db="EMBL/GenBank/DDBJ databases">
        <authorList>
            <person name="Varghese N."/>
            <person name="Submissions S."/>
        </authorList>
    </citation>
    <scope>NUCLEOTIDE SEQUENCE [LARGE SCALE GENOMIC DNA]</scope>
    <source>
        <strain evidence="16">IBRC-M 10761</strain>
    </source>
</reference>
<evidence type="ECO:0000256" key="10">
    <source>
        <dbReference type="HAMAP-Rule" id="MF_02019"/>
    </source>
</evidence>
<keyword evidence="16" id="KW-1185">Reference proteome</keyword>
<keyword evidence="1 10" id="KW-0963">Cytoplasm</keyword>
<dbReference type="HAMAP" id="MF_02019">
    <property type="entry name" value="MurF"/>
    <property type="match status" value="1"/>
</dbReference>
<feature type="domain" description="Mur ligase C-terminal" evidence="13">
    <location>
        <begin position="301"/>
        <end position="418"/>
    </location>
</feature>
<dbReference type="Gene3D" id="3.40.1390.10">
    <property type="entry name" value="MurE/MurF, N-terminal domain"/>
    <property type="match status" value="1"/>
</dbReference>
<dbReference type="EC" id="6.3.2.10" evidence="10 11"/>
<dbReference type="InterPro" id="IPR013221">
    <property type="entry name" value="Mur_ligase_cen"/>
</dbReference>
<dbReference type="GO" id="GO:0047480">
    <property type="term" value="F:UDP-N-acetylmuramoyl-tripeptide-D-alanyl-D-alanine ligase activity"/>
    <property type="evidence" value="ECO:0007669"/>
    <property type="project" value="UniProtKB-UniRule"/>
</dbReference>
<organism evidence="15 16">
    <name type="scientific">Cyclobacterium xiamenense</name>
    <dbReference type="NCBI Taxonomy" id="1297121"/>
    <lineage>
        <taxon>Bacteria</taxon>
        <taxon>Pseudomonadati</taxon>
        <taxon>Bacteroidota</taxon>
        <taxon>Cytophagia</taxon>
        <taxon>Cytophagales</taxon>
        <taxon>Cyclobacteriaceae</taxon>
        <taxon>Cyclobacterium</taxon>
    </lineage>
</organism>
<keyword evidence="5 10" id="KW-0067">ATP-binding</keyword>
<gene>
    <name evidence="10" type="primary">murF</name>
    <name evidence="15" type="ORF">SAMN05192553_102938</name>
</gene>
<keyword evidence="7 10" id="KW-0573">Peptidoglycan synthesis</keyword>
<dbReference type="InterPro" id="IPR000713">
    <property type="entry name" value="Mur_ligase_N"/>
</dbReference>
<dbReference type="SUPFAM" id="SSF53623">
    <property type="entry name" value="MurD-like peptide ligases, catalytic domain"/>
    <property type="match status" value="1"/>
</dbReference>
<comment type="pathway">
    <text evidence="10 11">Cell wall biogenesis; peptidoglycan biosynthesis.</text>
</comment>
<dbReference type="Pfam" id="PF02875">
    <property type="entry name" value="Mur_ligase_C"/>
    <property type="match status" value="1"/>
</dbReference>
<dbReference type="InterPro" id="IPR035911">
    <property type="entry name" value="MurE/MurF_N"/>
</dbReference>
<sequence length="430" mass="47313">MNTIRKLYEHFRSAKGVGTDTRKLKKGALFFALKGPNFDGNSYAAKALDLGASLVVVDNPEVVKGDAYFLVEDVLKTLQDLARYHRKQFVGPVIGLTGSNGKTTTKELMQQVLSRKYRVHATEGNLNNHIGVPLTLLGISADTEMVIVEMGANKQGDIAELCAIALPTHGLITNIGKAHLEGMGGPEGVLKTKTELFQFLLEAKGKVFINTRQPVFSQMIRRFEDPVLFPGESDSCSVSFRGADPFVVFSLGTDPHRYTSGLIGHYNFDNLAAAICMGIFFGVPAREAAAAAAAYTPSNMRSQILEKGSNWILLDAYNANPSSMEEALNTFGKLDKRPHKMVIIGDMLELGAHAVEEHQKLGERLQKMPVEKVCLTGDLVRHALPKVPKALYFPDPFSLRNWLKDSSLENHQILIKGSRGMRLETLLDFI</sequence>
<keyword evidence="8 10" id="KW-0131">Cell cycle</keyword>
<keyword evidence="3 10" id="KW-0132">Cell division</keyword>
<feature type="domain" description="Mur ligase N-terminal catalytic" evidence="12">
    <location>
        <begin position="15"/>
        <end position="63"/>
    </location>
</feature>
<evidence type="ECO:0000256" key="4">
    <source>
        <dbReference type="ARBA" id="ARBA00022741"/>
    </source>
</evidence>
<dbReference type="Pfam" id="PF08245">
    <property type="entry name" value="Mur_ligase_M"/>
    <property type="match status" value="1"/>
</dbReference>
<accession>A0A1H6WW15</accession>
<evidence type="ECO:0000256" key="5">
    <source>
        <dbReference type="ARBA" id="ARBA00022840"/>
    </source>
</evidence>
<feature type="binding site" evidence="10">
    <location>
        <begin position="98"/>
        <end position="104"/>
    </location>
    <ligand>
        <name>ATP</name>
        <dbReference type="ChEBI" id="CHEBI:30616"/>
    </ligand>
</feature>
<dbReference type="GO" id="GO:0051301">
    <property type="term" value="P:cell division"/>
    <property type="evidence" value="ECO:0007669"/>
    <property type="project" value="UniProtKB-KW"/>
</dbReference>
<dbReference type="GO" id="GO:0008766">
    <property type="term" value="F:UDP-N-acetylmuramoylalanyl-D-glutamyl-2,6-diaminopimelate-D-alanyl-D-alanine ligase activity"/>
    <property type="evidence" value="ECO:0007669"/>
    <property type="project" value="RHEA"/>
</dbReference>
<comment type="similarity">
    <text evidence="10">Belongs to the MurCDEF family. MurF subfamily.</text>
</comment>
<dbReference type="EMBL" id="FNZH01000002">
    <property type="protein sequence ID" value="SEJ21043.1"/>
    <property type="molecule type" value="Genomic_DNA"/>
</dbReference>